<name>Q75EI9_EREGS</name>
<dbReference type="GO" id="GO:0110078">
    <property type="term" value="C:TTT Hsp90 cochaperone complex"/>
    <property type="evidence" value="ECO:0007669"/>
    <property type="project" value="EnsemblFungi"/>
</dbReference>
<dbReference type="OrthoDB" id="10258062at2759"/>
<dbReference type="GO" id="GO:0007004">
    <property type="term" value="P:telomere maintenance via telomerase"/>
    <property type="evidence" value="ECO:0007669"/>
    <property type="project" value="EnsemblFungi"/>
</dbReference>
<dbReference type="HOGENOM" id="CLU_444244_0_0_1"/>
<dbReference type="Pfam" id="PF10193">
    <property type="entry name" value="Telomere_reg-2"/>
    <property type="match status" value="1"/>
</dbReference>
<dbReference type="STRING" id="284811.Q75EI9"/>
<dbReference type="EMBL" id="AE016814">
    <property type="protein sequence ID" value="AAS50455.1"/>
    <property type="molecule type" value="Genomic_DNA"/>
</dbReference>
<keyword evidence="5" id="KW-1185">Reference proteome</keyword>
<evidence type="ECO:0000256" key="1">
    <source>
        <dbReference type="ARBA" id="ARBA00006133"/>
    </source>
</evidence>
<organism evidence="4 5">
    <name type="scientific">Eremothecium gossypii (strain ATCC 10895 / CBS 109.51 / FGSC 9923 / NRRL Y-1056)</name>
    <name type="common">Yeast</name>
    <name type="synonym">Ashbya gossypii</name>
    <dbReference type="NCBI Taxonomy" id="284811"/>
    <lineage>
        <taxon>Eukaryota</taxon>
        <taxon>Fungi</taxon>
        <taxon>Dikarya</taxon>
        <taxon>Ascomycota</taxon>
        <taxon>Saccharomycotina</taxon>
        <taxon>Saccharomycetes</taxon>
        <taxon>Saccharomycetales</taxon>
        <taxon>Saccharomycetaceae</taxon>
        <taxon>Eremothecium</taxon>
    </lineage>
</organism>
<reference evidence="5" key="2">
    <citation type="journal article" date="2013" name="G3 (Bethesda)">
        <title>Genomes of Ashbya fungi isolated from insects reveal four mating-type loci, numerous translocations, lack of transposons, and distinct gene duplications.</title>
        <authorList>
            <person name="Dietrich F.S."/>
            <person name="Voegeli S."/>
            <person name="Kuo S."/>
            <person name="Philippsen P."/>
        </authorList>
    </citation>
    <scope>GENOME REANNOTATION</scope>
    <source>
        <strain evidence="5">ATCC 10895 / CBS 109.51 / FGSC 9923 / NRRL Y-1056</strain>
    </source>
</reference>
<evidence type="ECO:0000256" key="2">
    <source>
        <dbReference type="SAM" id="MobiDB-lite"/>
    </source>
</evidence>
<evidence type="ECO:0000313" key="5">
    <source>
        <dbReference type="Proteomes" id="UP000000591"/>
    </source>
</evidence>
<dbReference type="eggNOG" id="KOG4346">
    <property type="taxonomic scope" value="Eukaryota"/>
</dbReference>
<dbReference type="GO" id="GO:0005829">
    <property type="term" value="C:cytosol"/>
    <property type="evidence" value="ECO:0000318"/>
    <property type="project" value="GO_Central"/>
</dbReference>
<dbReference type="GO" id="GO:0000781">
    <property type="term" value="C:chromosome, telomeric region"/>
    <property type="evidence" value="ECO:0007669"/>
    <property type="project" value="EnsemblFungi"/>
</dbReference>
<dbReference type="Proteomes" id="UP000000591">
    <property type="component" value="Chromosome I"/>
</dbReference>
<dbReference type="InterPro" id="IPR051970">
    <property type="entry name" value="TEL2_Regulation"/>
</dbReference>
<protein>
    <submittedName>
        <fullName evidence="4">AAR090Wp</fullName>
    </submittedName>
</protein>
<dbReference type="InterPro" id="IPR019337">
    <property type="entry name" value="Telomere_length_regulation_dom"/>
</dbReference>
<accession>Q75EI9</accession>
<evidence type="ECO:0000259" key="3">
    <source>
        <dbReference type="Pfam" id="PF10193"/>
    </source>
</evidence>
<dbReference type="GeneID" id="4618723"/>
<dbReference type="RefSeq" id="NP_982631.1">
    <property type="nucleotide sequence ID" value="NM_207984.1"/>
</dbReference>
<dbReference type="GO" id="GO:0051083">
    <property type="term" value="P:'de novo' cotranslational protein folding"/>
    <property type="evidence" value="ECO:0000318"/>
    <property type="project" value="GO_Central"/>
</dbReference>
<evidence type="ECO:0000313" key="4">
    <source>
        <dbReference type="EMBL" id="AAS50455.1"/>
    </source>
</evidence>
<dbReference type="InterPro" id="IPR038528">
    <property type="entry name" value="TEL2_C_sf"/>
</dbReference>
<dbReference type="PANTHER" id="PTHR15830:SF10">
    <property type="entry name" value="TELOMERE LENGTH REGULATION PROTEIN TEL2 HOMOLOG"/>
    <property type="match status" value="1"/>
</dbReference>
<dbReference type="GO" id="GO:0042162">
    <property type="term" value="F:telomeric DNA binding"/>
    <property type="evidence" value="ECO:0000318"/>
    <property type="project" value="GO_Central"/>
</dbReference>
<dbReference type="FunCoup" id="Q75EI9">
    <property type="interactions" value="32"/>
</dbReference>
<dbReference type="PANTHER" id="PTHR15830">
    <property type="entry name" value="TELOMERE LENGTH REGULATION PROTEIN TEL2 FAMILY MEMBER"/>
    <property type="match status" value="1"/>
</dbReference>
<feature type="region of interest" description="Disordered" evidence="2">
    <location>
        <begin position="544"/>
        <end position="564"/>
    </location>
</feature>
<dbReference type="GO" id="GO:0051879">
    <property type="term" value="F:Hsp90 protein binding"/>
    <property type="evidence" value="ECO:0000318"/>
    <property type="project" value="GO_Central"/>
</dbReference>
<reference evidence="4 5" key="1">
    <citation type="journal article" date="2004" name="Science">
        <title>The Ashbya gossypii genome as a tool for mapping the ancient Saccharomyces cerevisiae genome.</title>
        <authorList>
            <person name="Dietrich F.S."/>
            <person name="Voegeli S."/>
            <person name="Brachat S."/>
            <person name="Lerch A."/>
            <person name="Gates K."/>
            <person name="Steiner S."/>
            <person name="Mohr C."/>
            <person name="Pohlmann R."/>
            <person name="Luedi P."/>
            <person name="Choi S."/>
            <person name="Wing R.A."/>
            <person name="Flavier A."/>
            <person name="Gaffney T.D."/>
            <person name="Philippsen P."/>
        </authorList>
    </citation>
    <scope>NUCLEOTIDE SEQUENCE [LARGE SCALE GENOMIC DNA]</scope>
    <source>
        <strain evidence="5">ATCC 10895 / CBS 109.51 / FGSC 9923 / NRRL Y-1056</strain>
    </source>
</reference>
<feature type="domain" description="Telomere length regulation protein conserved" evidence="3">
    <location>
        <begin position="407"/>
        <end position="518"/>
    </location>
</feature>
<proteinExistence type="inferred from homology"/>
<dbReference type="KEGG" id="ago:AGOS_AAR090W"/>
<comment type="similarity">
    <text evidence="1">Belongs to the TEL2 family.</text>
</comment>
<dbReference type="GO" id="GO:0034502">
    <property type="term" value="P:protein localization to chromosome"/>
    <property type="evidence" value="ECO:0007669"/>
    <property type="project" value="EnsemblFungi"/>
</dbReference>
<dbReference type="AlphaFoldDB" id="Q75EI9"/>
<dbReference type="Gene3D" id="1.25.40.720">
    <property type="entry name" value="Telomere length regulation protein 2, C-terminal domain"/>
    <property type="match status" value="2"/>
</dbReference>
<sequence length="659" mass="73082">MHFQVLETTSNVEVMEQVLSELEQSPMAPEAALVVLQRVVTAYESLPSRLQAMLRRLCGKSSVLMSQVVVAAQQVRGRPEAGIYQRVLRETLEREPGALAHQLAGGGPTQRRLVTALFFGSRVFNVLAHTLSAAAYVSLLTPQLQTWFEKGAGAPEDAEVLVALLRFHPTQAADALVDLVLCEVRWQIFCKICNQRVGVVQRQLVNGFLLRTLGRLVEASNVQAAYDLLLTLDYRLFNLLELHKVNSVHLQSAIVQVLPESGCEALLKICLGMFGTPDTDDEKRCNLFAILIARMAGPELEKIVHDQQFLSAVTFRLASEDGAVRDRTMSIAKAVAGESLKYEAAHIKLPVPPLRPKGTICFEEITTPRASAYVNNSAVEPQLGALTLEDSDDSDVDSDGERRGREIVFLKDLLVELEAPDLSERGPLRLLKLTIKLVRQKQAFVSEVSFYAPAMLTAVATISNSQSEQDFEEYRINALVSLLVAVPEKVTDLLHLLFQADLSLQQRMAILSALALAARELRGLEDKYVLKPVFDFPTRRLPRNDAPSRALESRESGTSSEGTISAHHTVWRSRKLDSAPAPERPNAFRKHAPAFFFPLAHAWLNGIDLGTFDALFKKHYLSTLRLILAAANPHAEFDRMSELMSYVLQDAEAHDISIE</sequence>
<dbReference type="OMA" id="ERTMFIA"/>
<dbReference type="InParanoid" id="Q75EI9"/>
<gene>
    <name evidence="4" type="ORF">AGOS_AAR090W</name>
</gene>